<comment type="caution">
    <text evidence="1">The sequence shown here is derived from an EMBL/GenBank/DDBJ whole genome shotgun (WGS) entry which is preliminary data.</text>
</comment>
<organism evidence="1">
    <name type="scientific">marine sediment metagenome</name>
    <dbReference type="NCBI Taxonomy" id="412755"/>
    <lineage>
        <taxon>unclassified sequences</taxon>
        <taxon>metagenomes</taxon>
        <taxon>ecological metagenomes</taxon>
    </lineage>
</organism>
<protein>
    <submittedName>
        <fullName evidence="1">Uncharacterized protein</fullName>
    </submittedName>
</protein>
<dbReference type="EMBL" id="BARU01026755">
    <property type="protein sequence ID" value="GAH66431.1"/>
    <property type="molecule type" value="Genomic_DNA"/>
</dbReference>
<dbReference type="AlphaFoldDB" id="X1H8A3"/>
<feature type="non-terminal residue" evidence="1">
    <location>
        <position position="1"/>
    </location>
</feature>
<reference evidence="1" key="1">
    <citation type="journal article" date="2014" name="Front. Microbiol.">
        <title>High frequency of phylogenetically diverse reductive dehalogenase-homologous genes in deep subseafloor sedimentary metagenomes.</title>
        <authorList>
            <person name="Kawai M."/>
            <person name="Futagami T."/>
            <person name="Toyoda A."/>
            <person name="Takaki Y."/>
            <person name="Nishi S."/>
            <person name="Hori S."/>
            <person name="Arai W."/>
            <person name="Tsubouchi T."/>
            <person name="Morono Y."/>
            <person name="Uchiyama I."/>
            <person name="Ito T."/>
            <person name="Fujiyama A."/>
            <person name="Inagaki F."/>
            <person name="Takami H."/>
        </authorList>
    </citation>
    <scope>NUCLEOTIDE SEQUENCE</scope>
    <source>
        <strain evidence="1">Expedition CK06-06</strain>
    </source>
</reference>
<name>X1H8A3_9ZZZZ</name>
<accession>X1H8A3</accession>
<evidence type="ECO:0000313" key="1">
    <source>
        <dbReference type="EMBL" id="GAH66431.1"/>
    </source>
</evidence>
<gene>
    <name evidence="1" type="ORF">S03H2_42942</name>
</gene>
<proteinExistence type="predicted"/>
<sequence>RNMTLYDYILKYRYIGSFKMWVEILNYMRLSLEEKRKIDLSSISLFWLMYHERKDYSVINLDVALKAFEEKKFISEDESGQLIVFTQSMSEKGIRHLLNKYIRLHSPDIIKTFVDKYDIKDLEISWFYLPKQFIDSFPDKIFFICCVNFIGFL</sequence>